<dbReference type="EMBL" id="BJZR01000027">
    <property type="protein sequence ID" value="GEO91984.1"/>
    <property type="molecule type" value="Genomic_DNA"/>
</dbReference>
<name>A0ABQ0X8K2_9MICC</name>
<feature type="transmembrane region" description="Helical" evidence="2">
    <location>
        <begin position="312"/>
        <end position="345"/>
    </location>
</feature>
<dbReference type="InterPro" id="IPR052529">
    <property type="entry name" value="Bact_Transport_Assoc"/>
</dbReference>
<feature type="region of interest" description="Disordered" evidence="1">
    <location>
        <begin position="1"/>
        <end position="44"/>
    </location>
</feature>
<keyword evidence="2" id="KW-0812">Transmembrane</keyword>
<sequence>MTDDQHRTAPQAPWSGTPTTPPAVGTDPGPAAPGDARPAGPRRPRLIGIDAARGFALIGMISIHIMPMWDPETFEPTAQWTVFAGRSAALFALLAGVGLAFSSGGRHPHGGRTMTADRVGVAVRALLIALLGLSINHVLPGNTPDDVPAFNILVYYGVFFLLAIPFLHLRARSLFAWAAGFMVAGPVLLHLLGEAPLSSEQYNPTFTSLLAEPGATLVQLLLTGTFPALSYMAYLLVGLGIGRLDLHEGRTQALLLAFGVMLAAIAWLVSWVLVFQAGGYEGMLWSEDWVTREAISDTMIYGPDEELPTGSWWWLAIIAPYTSTPLTLLSATGTAVAAVGFFLILARGVGQWVLPLSAMGSMTLTLYSLHLLALSLELHYDQPAWFVIHVAVAAALALVWRQLFGQGPLERAVAEAVRAVRRPVLARGTR</sequence>
<feature type="transmembrane region" description="Helical" evidence="2">
    <location>
        <begin position="352"/>
        <end position="372"/>
    </location>
</feature>
<reference evidence="4 5" key="1">
    <citation type="submission" date="2019-07" db="EMBL/GenBank/DDBJ databases">
        <title>Whole genome shotgun sequence of Kocuria flava NBRC 107626.</title>
        <authorList>
            <person name="Hosoyama A."/>
            <person name="Uohara A."/>
            <person name="Ohji S."/>
            <person name="Ichikawa N."/>
        </authorList>
    </citation>
    <scope>NUCLEOTIDE SEQUENCE [LARGE SCALE GENOMIC DNA]</scope>
    <source>
        <strain evidence="4 5">NBRC 107626</strain>
    </source>
</reference>
<keyword evidence="5" id="KW-1185">Reference proteome</keyword>
<evidence type="ECO:0000256" key="2">
    <source>
        <dbReference type="SAM" id="Phobius"/>
    </source>
</evidence>
<protein>
    <recommendedName>
        <fullName evidence="3">Heparan-alpha-glucosaminide N-acetyltransferase catalytic domain-containing protein</fullName>
    </recommendedName>
</protein>
<dbReference type="PANTHER" id="PTHR30590:SF3">
    <property type="entry name" value="HYPOTHETICAL MEMBRANE SPANNING PROTEIN"/>
    <property type="match status" value="1"/>
</dbReference>
<feature type="transmembrane region" description="Helical" evidence="2">
    <location>
        <begin position="121"/>
        <end position="141"/>
    </location>
</feature>
<proteinExistence type="predicted"/>
<feature type="transmembrane region" description="Helical" evidence="2">
    <location>
        <begin position="384"/>
        <end position="401"/>
    </location>
</feature>
<feature type="transmembrane region" description="Helical" evidence="2">
    <location>
        <begin position="217"/>
        <end position="241"/>
    </location>
</feature>
<feature type="transmembrane region" description="Helical" evidence="2">
    <location>
        <begin position="253"/>
        <end position="274"/>
    </location>
</feature>
<feature type="transmembrane region" description="Helical" evidence="2">
    <location>
        <begin position="78"/>
        <end position="101"/>
    </location>
</feature>
<dbReference type="RefSeq" id="WP_083529174.1">
    <property type="nucleotide sequence ID" value="NZ_BJZR01000027.1"/>
</dbReference>
<comment type="caution">
    <text evidence="4">The sequence shown here is derived from an EMBL/GenBank/DDBJ whole genome shotgun (WGS) entry which is preliminary data.</text>
</comment>
<evidence type="ECO:0000256" key="1">
    <source>
        <dbReference type="SAM" id="MobiDB-lite"/>
    </source>
</evidence>
<feature type="transmembrane region" description="Helical" evidence="2">
    <location>
        <begin position="174"/>
        <end position="197"/>
    </location>
</feature>
<feature type="compositionally biased region" description="Low complexity" evidence="1">
    <location>
        <begin position="16"/>
        <end position="39"/>
    </location>
</feature>
<feature type="transmembrane region" description="Helical" evidence="2">
    <location>
        <begin position="46"/>
        <end position="66"/>
    </location>
</feature>
<evidence type="ECO:0000313" key="5">
    <source>
        <dbReference type="Proteomes" id="UP000321155"/>
    </source>
</evidence>
<dbReference type="PANTHER" id="PTHR30590">
    <property type="entry name" value="INNER MEMBRANE PROTEIN"/>
    <property type="match status" value="1"/>
</dbReference>
<accession>A0ABQ0X8K2</accession>
<feature type="transmembrane region" description="Helical" evidence="2">
    <location>
        <begin position="147"/>
        <end position="167"/>
    </location>
</feature>
<dbReference type="Proteomes" id="UP000321155">
    <property type="component" value="Unassembled WGS sequence"/>
</dbReference>
<dbReference type="InterPro" id="IPR012429">
    <property type="entry name" value="HGSNAT_cat"/>
</dbReference>
<keyword evidence="2" id="KW-0472">Membrane</keyword>
<feature type="domain" description="Heparan-alpha-glucosaminide N-acetyltransferase catalytic" evidence="3">
    <location>
        <begin position="45"/>
        <end position="253"/>
    </location>
</feature>
<evidence type="ECO:0000259" key="3">
    <source>
        <dbReference type="Pfam" id="PF07786"/>
    </source>
</evidence>
<keyword evidence="2" id="KW-1133">Transmembrane helix</keyword>
<gene>
    <name evidence="4" type="ORF">KFL01_12900</name>
</gene>
<evidence type="ECO:0000313" key="4">
    <source>
        <dbReference type="EMBL" id="GEO91984.1"/>
    </source>
</evidence>
<organism evidence="4 5">
    <name type="scientific">Kocuria flava</name>
    <dbReference type="NCBI Taxonomy" id="446860"/>
    <lineage>
        <taxon>Bacteria</taxon>
        <taxon>Bacillati</taxon>
        <taxon>Actinomycetota</taxon>
        <taxon>Actinomycetes</taxon>
        <taxon>Micrococcales</taxon>
        <taxon>Micrococcaceae</taxon>
        <taxon>Kocuria</taxon>
    </lineage>
</organism>
<dbReference type="Pfam" id="PF07786">
    <property type="entry name" value="HGSNAT_cat"/>
    <property type="match status" value="1"/>
</dbReference>